<keyword evidence="2" id="KW-1185">Reference proteome</keyword>
<sequence>MRDFFSAWGSSLSYLTSARVSFHSYLSASVPQNVISYGVYGSPGTYLVRGVMRDEVYGDSTES</sequence>
<evidence type="ECO:0000313" key="2">
    <source>
        <dbReference type="Proteomes" id="UP001152888"/>
    </source>
</evidence>
<protein>
    <submittedName>
        <fullName evidence="1">Uncharacterized protein</fullName>
    </submittedName>
</protein>
<dbReference type="Proteomes" id="UP001152888">
    <property type="component" value="Unassembled WGS sequence"/>
</dbReference>
<accession>A0A9P0KI93</accession>
<evidence type="ECO:0000313" key="1">
    <source>
        <dbReference type="EMBL" id="CAH1976455.1"/>
    </source>
</evidence>
<reference evidence="1" key="1">
    <citation type="submission" date="2022-03" db="EMBL/GenBank/DDBJ databases">
        <authorList>
            <person name="Sayadi A."/>
        </authorList>
    </citation>
    <scope>NUCLEOTIDE SEQUENCE</scope>
</reference>
<dbReference type="AlphaFoldDB" id="A0A9P0KI93"/>
<proteinExistence type="predicted"/>
<name>A0A9P0KI93_ACAOB</name>
<organism evidence="1 2">
    <name type="scientific">Acanthoscelides obtectus</name>
    <name type="common">Bean weevil</name>
    <name type="synonym">Bruchus obtectus</name>
    <dbReference type="NCBI Taxonomy" id="200917"/>
    <lineage>
        <taxon>Eukaryota</taxon>
        <taxon>Metazoa</taxon>
        <taxon>Ecdysozoa</taxon>
        <taxon>Arthropoda</taxon>
        <taxon>Hexapoda</taxon>
        <taxon>Insecta</taxon>
        <taxon>Pterygota</taxon>
        <taxon>Neoptera</taxon>
        <taxon>Endopterygota</taxon>
        <taxon>Coleoptera</taxon>
        <taxon>Polyphaga</taxon>
        <taxon>Cucujiformia</taxon>
        <taxon>Chrysomeloidea</taxon>
        <taxon>Chrysomelidae</taxon>
        <taxon>Bruchinae</taxon>
        <taxon>Bruchini</taxon>
        <taxon>Acanthoscelides</taxon>
    </lineage>
</organism>
<comment type="caution">
    <text evidence="1">The sequence shown here is derived from an EMBL/GenBank/DDBJ whole genome shotgun (WGS) entry which is preliminary data.</text>
</comment>
<gene>
    <name evidence="1" type="ORF">ACAOBT_LOCUS12141</name>
</gene>
<dbReference type="EMBL" id="CAKOFQ010006848">
    <property type="protein sequence ID" value="CAH1976455.1"/>
    <property type="molecule type" value="Genomic_DNA"/>
</dbReference>